<accession>A0A314UKZ9</accession>
<dbReference type="AlphaFoldDB" id="A0A314UKZ9"/>
<dbReference type="EMBL" id="PJQY01003418">
    <property type="protein sequence ID" value="PQM37678.1"/>
    <property type="molecule type" value="Genomic_DNA"/>
</dbReference>
<feature type="compositionally biased region" description="Polar residues" evidence="1">
    <location>
        <begin position="30"/>
        <end position="40"/>
    </location>
</feature>
<dbReference type="OrthoDB" id="1733978at2759"/>
<dbReference type="Proteomes" id="UP000250321">
    <property type="component" value="Unassembled WGS sequence"/>
</dbReference>
<name>A0A314UKZ9_PRUYE</name>
<keyword evidence="3" id="KW-1185">Reference proteome</keyword>
<evidence type="ECO:0000256" key="1">
    <source>
        <dbReference type="SAM" id="MobiDB-lite"/>
    </source>
</evidence>
<evidence type="ECO:0000313" key="2">
    <source>
        <dbReference type="EMBL" id="PQM37678.1"/>
    </source>
</evidence>
<protein>
    <submittedName>
        <fullName evidence="2">Uncharacterized protein</fullName>
    </submittedName>
</protein>
<sequence>MLAPRTEDTVRVEASSIAQQQYMRERLATEPSSHSLTNKVVSDDARVGDGALTKKKVKRKPEQELDETRIRPEKLPSQQGEERHKSLKQAAGLPHKSNLQSTVLPSVEQSS</sequence>
<feature type="compositionally biased region" description="Polar residues" evidence="1">
    <location>
        <begin position="97"/>
        <end position="111"/>
    </location>
</feature>
<organism evidence="2 3">
    <name type="scientific">Prunus yedoensis var. nudiflora</name>
    <dbReference type="NCBI Taxonomy" id="2094558"/>
    <lineage>
        <taxon>Eukaryota</taxon>
        <taxon>Viridiplantae</taxon>
        <taxon>Streptophyta</taxon>
        <taxon>Embryophyta</taxon>
        <taxon>Tracheophyta</taxon>
        <taxon>Spermatophyta</taxon>
        <taxon>Magnoliopsida</taxon>
        <taxon>eudicotyledons</taxon>
        <taxon>Gunneridae</taxon>
        <taxon>Pentapetalae</taxon>
        <taxon>rosids</taxon>
        <taxon>fabids</taxon>
        <taxon>Rosales</taxon>
        <taxon>Rosaceae</taxon>
        <taxon>Amygdaloideae</taxon>
        <taxon>Amygdaleae</taxon>
        <taxon>Prunus</taxon>
    </lineage>
</organism>
<proteinExistence type="predicted"/>
<gene>
    <name evidence="2" type="ORF">Pyn_12724</name>
</gene>
<feature type="compositionally biased region" description="Basic and acidic residues" evidence="1">
    <location>
        <begin position="60"/>
        <end position="84"/>
    </location>
</feature>
<reference evidence="2 3" key="1">
    <citation type="submission" date="2018-02" db="EMBL/GenBank/DDBJ databases">
        <title>Draft genome of wild Prunus yedoensis var. nudiflora.</title>
        <authorList>
            <person name="Baek S."/>
            <person name="Kim J.-H."/>
            <person name="Choi K."/>
            <person name="Kim G.-B."/>
            <person name="Cho A."/>
            <person name="Jang H."/>
            <person name="Shin C.-H."/>
            <person name="Yu H.-J."/>
            <person name="Mun J.-H."/>
        </authorList>
    </citation>
    <scope>NUCLEOTIDE SEQUENCE [LARGE SCALE GENOMIC DNA]</scope>
    <source>
        <strain evidence="3">cv. Jeju island</strain>
        <tissue evidence="2">Leaf</tissue>
    </source>
</reference>
<comment type="caution">
    <text evidence="2">The sequence shown here is derived from an EMBL/GenBank/DDBJ whole genome shotgun (WGS) entry which is preliminary data.</text>
</comment>
<feature type="region of interest" description="Disordered" evidence="1">
    <location>
        <begin position="25"/>
        <end position="111"/>
    </location>
</feature>
<evidence type="ECO:0000313" key="3">
    <source>
        <dbReference type="Proteomes" id="UP000250321"/>
    </source>
</evidence>